<accession>A0ABS2ARF3</accession>
<reference evidence="2 3" key="1">
    <citation type="submission" date="2021-01" db="EMBL/GenBank/DDBJ databases">
        <title>Actinoplanes sp. nov. LDG1-06 isolated from lichen.</title>
        <authorList>
            <person name="Saeng-In P."/>
            <person name="Phongsopitanun W."/>
            <person name="Kanchanasin P."/>
            <person name="Yuki M."/>
            <person name="Kudo T."/>
            <person name="Ohkuma M."/>
            <person name="Tanasupawat S."/>
        </authorList>
    </citation>
    <scope>NUCLEOTIDE SEQUENCE [LARGE SCALE GENOMIC DNA]</scope>
    <source>
        <strain evidence="2 3">LDG1-06</strain>
    </source>
</reference>
<evidence type="ECO:0000256" key="1">
    <source>
        <dbReference type="SAM" id="Phobius"/>
    </source>
</evidence>
<keyword evidence="3" id="KW-1185">Reference proteome</keyword>
<organism evidence="2 3">
    <name type="scientific">Paractinoplanes ovalisporus</name>
    <dbReference type="NCBI Taxonomy" id="2810368"/>
    <lineage>
        <taxon>Bacteria</taxon>
        <taxon>Bacillati</taxon>
        <taxon>Actinomycetota</taxon>
        <taxon>Actinomycetes</taxon>
        <taxon>Micromonosporales</taxon>
        <taxon>Micromonosporaceae</taxon>
        <taxon>Paractinoplanes</taxon>
    </lineage>
</organism>
<protein>
    <submittedName>
        <fullName evidence="2">Uncharacterized protein</fullName>
    </submittedName>
</protein>
<keyword evidence="1" id="KW-0812">Transmembrane</keyword>
<keyword evidence="1" id="KW-0472">Membrane</keyword>
<dbReference type="Proteomes" id="UP000632138">
    <property type="component" value="Unassembled WGS sequence"/>
</dbReference>
<feature type="transmembrane region" description="Helical" evidence="1">
    <location>
        <begin position="157"/>
        <end position="176"/>
    </location>
</feature>
<evidence type="ECO:0000313" key="2">
    <source>
        <dbReference type="EMBL" id="MBM2622323.1"/>
    </source>
</evidence>
<proteinExistence type="predicted"/>
<gene>
    <name evidence="2" type="ORF">JIG36_43160</name>
</gene>
<dbReference type="EMBL" id="JAENHP010000025">
    <property type="protein sequence ID" value="MBM2622323.1"/>
    <property type="molecule type" value="Genomic_DNA"/>
</dbReference>
<keyword evidence="1" id="KW-1133">Transmembrane helix</keyword>
<comment type="caution">
    <text evidence="2">The sequence shown here is derived from an EMBL/GenBank/DDBJ whole genome shotgun (WGS) entry which is preliminary data.</text>
</comment>
<dbReference type="RefSeq" id="WP_236049376.1">
    <property type="nucleotide sequence ID" value="NZ_JAENHP010000025.1"/>
</dbReference>
<evidence type="ECO:0000313" key="3">
    <source>
        <dbReference type="Proteomes" id="UP000632138"/>
    </source>
</evidence>
<name>A0ABS2ARF3_9ACTN</name>
<sequence>MYLVPPMDDEPPPAYVAFVATHLDDLRRETNRLVGGDTEAAHLYMDVLADVAGHWRRLSWRRRLLGRPYAVPDYMRHRLAVRTKQWRDEQIYEVDVRVLRPPAYSPSFYGRGGSLALRKAGLIPGTVRGSVVARADAGIAWCQAYRRQQWHAVGRRIVFGILLIATLIQSMQWLSVDY</sequence>